<dbReference type="Proteomes" id="UP000054886">
    <property type="component" value="Unassembled WGS sequence"/>
</dbReference>
<gene>
    <name evidence="2" type="ORF">AO440_001491</name>
</gene>
<organism evidence="2 3">
    <name type="scientific">Candida glabrata</name>
    <name type="common">Yeast</name>
    <name type="synonym">Torulopsis glabrata</name>
    <dbReference type="NCBI Taxonomy" id="5478"/>
    <lineage>
        <taxon>Eukaryota</taxon>
        <taxon>Fungi</taxon>
        <taxon>Dikarya</taxon>
        <taxon>Ascomycota</taxon>
        <taxon>Saccharomycotina</taxon>
        <taxon>Saccharomycetes</taxon>
        <taxon>Saccharomycetales</taxon>
        <taxon>Saccharomycetaceae</taxon>
        <taxon>Nakaseomyces</taxon>
    </lineage>
</organism>
<reference evidence="2 3" key="1">
    <citation type="submission" date="2015-10" db="EMBL/GenBank/DDBJ databases">
        <title>Draft genomes sequences of Candida glabrata isolates 1A, 1B, 2A, 2B, 3A and 3B.</title>
        <authorList>
            <person name="Haavelsrud O.E."/>
            <person name="Gaustad P."/>
        </authorList>
    </citation>
    <scope>NUCLEOTIDE SEQUENCE [LARGE SCALE GENOMIC DNA]</scope>
    <source>
        <strain evidence="2">910700640</strain>
    </source>
</reference>
<feature type="signal peptide" evidence="1">
    <location>
        <begin position="1"/>
        <end position="21"/>
    </location>
</feature>
<dbReference type="AlphaFoldDB" id="A0A0W0D9E8"/>
<evidence type="ECO:0000313" key="2">
    <source>
        <dbReference type="EMBL" id="KTB08449.1"/>
    </source>
</evidence>
<evidence type="ECO:0000313" key="3">
    <source>
        <dbReference type="Proteomes" id="UP000054886"/>
    </source>
</evidence>
<evidence type="ECO:0008006" key="4">
    <source>
        <dbReference type="Google" id="ProtNLM"/>
    </source>
</evidence>
<sequence length="448" mass="48683">MRFKSILSAAASVFYCTLVLAKTYENQEIVLDSATLGLTTYEDDELMVLKNAKVTLNDFTTIKLPEGISLSGNSVLTITAPSGDGTPYSIVINGKVSIDDESQFIFDGSSLSYNIVASDYDYSVFTFDINTGADGVFISKNSLMRIKLPKTTGNGLVADLEFNPSIHIGGTYKAPNNSPLAILGNLEVLRSDSKVDGYFDDKLWRVDLGPDHIDENGVFTIQNDLSGNIHCQAFIGVYADIFKGTENVLIRSLGYQGYSVVSPITIDLGEGPVLGPQFVLNYILLPEGQDGFKFLNFKYLEYGNSASPQMGLLYFFDGDSKDVIATAENNVIEVKNLTSQKSISVIGDHNYNFISGYVHGNPDARNGYFSFHKYASEIGINLQPVSTENSDYTTTIDKGNGDFETDLVSHITTKDSDGKPTTITTTIPLHGPAPPAVTKTVDLGNEVD</sequence>
<name>A0A0W0D9E8_CANGB</name>
<evidence type="ECO:0000256" key="1">
    <source>
        <dbReference type="SAM" id="SignalP"/>
    </source>
</evidence>
<dbReference type="Pfam" id="PF20646">
    <property type="entry name" value="Hpf1_C"/>
    <property type="match status" value="1"/>
</dbReference>
<keyword evidence="1" id="KW-0732">Signal</keyword>
<proteinExistence type="predicted"/>
<accession>A0A0W0D9E8</accession>
<dbReference type="VEuPathDB" id="FungiDB:CAGL0G00121g"/>
<comment type="caution">
    <text evidence="2">The sequence shown here is derived from an EMBL/GenBank/DDBJ whole genome shotgun (WGS) entry which is preliminary data.</text>
</comment>
<dbReference type="InterPro" id="IPR049451">
    <property type="entry name" value="AWP2-like_YTTT_rpt"/>
</dbReference>
<dbReference type="VEuPathDB" id="FungiDB:GWK60_D00011"/>
<dbReference type="EMBL" id="LLZZ01000105">
    <property type="protein sequence ID" value="KTB08449.1"/>
    <property type="molecule type" value="Genomic_DNA"/>
</dbReference>
<dbReference type="VEuPathDB" id="FungiDB:B1J91_L00157g3"/>
<protein>
    <recommendedName>
        <fullName evidence="4">Hyphally-regulated cell wall protein N-terminal domain-containing protein</fullName>
    </recommendedName>
</protein>
<feature type="chain" id="PRO_5006900752" description="Hyphally-regulated cell wall protein N-terminal domain-containing protein" evidence="1">
    <location>
        <begin position="22"/>
        <end position="448"/>
    </location>
</feature>
<dbReference type="VEuPathDB" id="FungiDB:GVI51_G00011"/>